<gene>
    <name evidence="1" type="ORF">AGERDE_LOCUS10606</name>
</gene>
<comment type="caution">
    <text evidence="1">The sequence shown here is derived from an EMBL/GenBank/DDBJ whole genome shotgun (WGS) entry which is preliminary data.</text>
</comment>
<keyword evidence="2" id="KW-1185">Reference proteome</keyword>
<name>A0A9N9DDY1_9GLOM</name>
<proteinExistence type="predicted"/>
<reference evidence="1" key="1">
    <citation type="submission" date="2021-06" db="EMBL/GenBank/DDBJ databases">
        <authorList>
            <person name="Kallberg Y."/>
            <person name="Tangrot J."/>
            <person name="Rosling A."/>
        </authorList>
    </citation>
    <scope>NUCLEOTIDE SEQUENCE</scope>
    <source>
        <strain evidence="1">MT106</strain>
    </source>
</reference>
<evidence type="ECO:0000313" key="2">
    <source>
        <dbReference type="Proteomes" id="UP000789831"/>
    </source>
</evidence>
<organism evidence="1 2">
    <name type="scientific">Ambispora gerdemannii</name>
    <dbReference type="NCBI Taxonomy" id="144530"/>
    <lineage>
        <taxon>Eukaryota</taxon>
        <taxon>Fungi</taxon>
        <taxon>Fungi incertae sedis</taxon>
        <taxon>Mucoromycota</taxon>
        <taxon>Glomeromycotina</taxon>
        <taxon>Glomeromycetes</taxon>
        <taxon>Archaeosporales</taxon>
        <taxon>Ambisporaceae</taxon>
        <taxon>Ambispora</taxon>
    </lineage>
</organism>
<sequence length="188" mass="21746">SYQGGEKPRFDNVAADELKLWKVDISLEEENDKLIAVNTRYQGRNRQALSLPKTYNVLLKRRRYIAPQPLKSRLRDCFTFPDGTEDEHIVINRECDSEKESTTIHLVGDEDLASVIWTTGFKVELAIVVDTWQLNPNTHIEDFDEFWYYDRFDASDSELFSSEFEISNIESSGSDTSNSEYELNIAMS</sequence>
<dbReference type="OrthoDB" id="2673191at2759"/>
<dbReference type="AlphaFoldDB" id="A0A9N9DDY1"/>
<feature type="non-terminal residue" evidence="1">
    <location>
        <position position="1"/>
    </location>
</feature>
<dbReference type="Proteomes" id="UP000789831">
    <property type="component" value="Unassembled WGS sequence"/>
</dbReference>
<accession>A0A9N9DDY1</accession>
<dbReference type="EMBL" id="CAJVPL010003439">
    <property type="protein sequence ID" value="CAG8632752.1"/>
    <property type="molecule type" value="Genomic_DNA"/>
</dbReference>
<protein>
    <submittedName>
        <fullName evidence="1">7719_t:CDS:1</fullName>
    </submittedName>
</protein>
<evidence type="ECO:0000313" key="1">
    <source>
        <dbReference type="EMBL" id="CAG8632752.1"/>
    </source>
</evidence>